<feature type="region of interest" description="Disordered" evidence="1">
    <location>
        <begin position="270"/>
        <end position="365"/>
    </location>
</feature>
<reference evidence="2 3" key="1">
    <citation type="submission" date="2020-07" db="EMBL/GenBank/DDBJ databases">
        <title>Sequencing the genomes of 1000 actinobacteria strains.</title>
        <authorList>
            <person name="Klenk H.-P."/>
        </authorList>
    </citation>
    <scope>NUCLEOTIDE SEQUENCE [LARGE SCALE GENOMIC DNA]</scope>
    <source>
        <strain evidence="2 3">DSM 43814</strain>
    </source>
</reference>
<evidence type="ECO:0000313" key="3">
    <source>
        <dbReference type="Proteomes" id="UP000631553"/>
    </source>
</evidence>
<sequence length="452" mass="46801">MTHVDRTGSGWRVRWAKRENARRRRAHEDAVEAWCLRGVALQRLRAAAEDPPTIRPALPLDLAPDETVVAVQPSTGLVTVPRHADLPHPELSAIPVAHPDTAPPMPEGSRVTDAGTAVVTDRRILLVSRKRIHEWTYGQLGGLTHHPAVPVTLLYGPNGALVAGLRLPRGAAARFRLRLTMAYADATGQRDAVLTRLDDAVVASRRLPPAAPVLVSATQAPGYHRLTRPAVAAGVALVALAAFAAMTGSDPTGHPPTARPTDGPVVVTTTPGADTSIGPAASSAPAVDPAAPGRVAPRPAPAGLAGGTFMPPPADRRAPLPSDRATTRVPPDAEPTGRVPTPGGVPAPTRAPTASPTPAPSQRCGAPENPLGYTYCGGSLIHEPAAEVCSYFVCVDGFWAGRGYLTRCGDGTVGMVGGRYGSCPDRTGRKQPVYGTALHGGPAGPVGYPSAT</sequence>
<gene>
    <name evidence="2" type="ORF">HDA35_002994</name>
</gene>
<feature type="compositionally biased region" description="Low complexity" evidence="1">
    <location>
        <begin position="336"/>
        <end position="356"/>
    </location>
</feature>
<dbReference type="RefSeq" id="WP_179803312.1">
    <property type="nucleotide sequence ID" value="NZ_JACCCQ010000001.1"/>
</dbReference>
<protein>
    <submittedName>
        <fullName evidence="2">Uncharacterized protein</fullName>
    </submittedName>
</protein>
<accession>A0ABX2RPM5</accession>
<proteinExistence type="predicted"/>
<name>A0ABX2RPM5_9ACTN</name>
<comment type="caution">
    <text evidence="2">The sequence shown here is derived from an EMBL/GenBank/DDBJ whole genome shotgun (WGS) entry which is preliminary data.</text>
</comment>
<organism evidence="2 3">
    <name type="scientific">Micromonospora purpureochromogenes</name>
    <dbReference type="NCBI Taxonomy" id="47872"/>
    <lineage>
        <taxon>Bacteria</taxon>
        <taxon>Bacillati</taxon>
        <taxon>Actinomycetota</taxon>
        <taxon>Actinomycetes</taxon>
        <taxon>Micromonosporales</taxon>
        <taxon>Micromonosporaceae</taxon>
        <taxon>Micromonospora</taxon>
    </lineage>
</organism>
<feature type="compositionally biased region" description="Low complexity" evidence="1">
    <location>
        <begin position="270"/>
        <end position="303"/>
    </location>
</feature>
<keyword evidence="3" id="KW-1185">Reference proteome</keyword>
<evidence type="ECO:0000256" key="1">
    <source>
        <dbReference type="SAM" id="MobiDB-lite"/>
    </source>
</evidence>
<evidence type="ECO:0000313" key="2">
    <source>
        <dbReference type="EMBL" id="NYF57163.1"/>
    </source>
</evidence>
<dbReference type="Proteomes" id="UP000631553">
    <property type="component" value="Unassembled WGS sequence"/>
</dbReference>
<dbReference type="EMBL" id="JACCCQ010000001">
    <property type="protein sequence ID" value="NYF57163.1"/>
    <property type="molecule type" value="Genomic_DNA"/>
</dbReference>